<dbReference type="Proteomes" id="UP000003494">
    <property type="component" value="Unassembled WGS sequence"/>
</dbReference>
<dbReference type="STRING" id="626523.GCWU000342_01259"/>
<reference evidence="2" key="1">
    <citation type="submission" date="2009-04" db="EMBL/GenBank/DDBJ databases">
        <authorList>
            <person name="Weinstock G."/>
            <person name="Sodergren E."/>
            <person name="Clifton S."/>
            <person name="Fulton L."/>
            <person name="Fulton B."/>
            <person name="Courtney L."/>
            <person name="Fronick C."/>
            <person name="Harrison M."/>
            <person name="Strong C."/>
            <person name="Farmer C."/>
            <person name="Delahaunty K."/>
            <person name="Markovic C."/>
            <person name="Hall O."/>
            <person name="Minx P."/>
            <person name="Tomlinson C."/>
            <person name="Mitreva M."/>
            <person name="Nelson J."/>
            <person name="Hou S."/>
            <person name="Wollam A."/>
            <person name="Pepin K.H."/>
            <person name="Johnson M."/>
            <person name="Bhonagiri V."/>
            <person name="Nash W.E."/>
            <person name="Warren W."/>
            <person name="Chinwalla A."/>
            <person name="Mardis E.R."/>
            <person name="Wilson R.K."/>
        </authorList>
    </citation>
    <scope>NUCLEOTIDE SEQUENCE [LARGE SCALE GENOMIC DNA]</scope>
    <source>
        <strain evidence="2">DSM 14600</strain>
    </source>
</reference>
<dbReference type="SUPFAM" id="SSF55315">
    <property type="entry name" value="L30e-like"/>
    <property type="match status" value="1"/>
</dbReference>
<evidence type="ECO:0000313" key="2">
    <source>
        <dbReference type="EMBL" id="EEP28451.1"/>
    </source>
</evidence>
<dbReference type="RefSeq" id="WP_006906269.1">
    <property type="nucleotide sequence ID" value="NZ_GG665866.1"/>
</dbReference>
<dbReference type="HOGENOM" id="CLU_157804_0_0_9"/>
<keyword evidence="2" id="KW-0687">Ribonucleoprotein</keyword>
<keyword evidence="3" id="KW-1185">Reference proteome</keyword>
<organism evidence="2 3">
    <name type="scientific">Shuttleworthella satelles DSM 14600</name>
    <dbReference type="NCBI Taxonomy" id="626523"/>
    <lineage>
        <taxon>Bacteria</taxon>
        <taxon>Bacillati</taxon>
        <taxon>Bacillota</taxon>
        <taxon>Clostridia</taxon>
        <taxon>Lachnospirales</taxon>
        <taxon>Lachnospiraceae</taxon>
        <taxon>Shuttleworthella</taxon>
    </lineage>
</organism>
<evidence type="ECO:0000313" key="3">
    <source>
        <dbReference type="Proteomes" id="UP000003494"/>
    </source>
</evidence>
<protein>
    <submittedName>
        <fullName evidence="2">Ribosomal protein L7Ae</fullName>
    </submittedName>
</protein>
<proteinExistence type="predicted"/>
<dbReference type="Gene3D" id="3.30.1330.30">
    <property type="match status" value="1"/>
</dbReference>
<dbReference type="InterPro" id="IPR029064">
    <property type="entry name" value="Ribosomal_eL30-like_sf"/>
</dbReference>
<sequence>MNRVLQFLGLCARGRHVQSGAFSVEKNVKRHRAALVVVAEDASENTKKDFRDMCSYYHTDLRIYGSKISIGHAIGQKMRAVVCVTDRKMAEALCQKIDAESTTE</sequence>
<dbReference type="GO" id="GO:0005840">
    <property type="term" value="C:ribosome"/>
    <property type="evidence" value="ECO:0007669"/>
    <property type="project" value="UniProtKB-KW"/>
</dbReference>
<comment type="caution">
    <text evidence="2">The sequence shown here is derived from an EMBL/GenBank/DDBJ whole genome shotgun (WGS) entry which is preliminary data.</text>
</comment>
<feature type="domain" description="Ribosomal protein eL8/eL30/eS12/Gadd45" evidence="1">
    <location>
        <begin position="10"/>
        <end position="86"/>
    </location>
</feature>
<gene>
    <name evidence="2" type="ORF">GCWU000342_01259</name>
</gene>
<accession>C4GBF8</accession>
<dbReference type="Pfam" id="PF01248">
    <property type="entry name" value="Ribosomal_L7Ae"/>
    <property type="match status" value="1"/>
</dbReference>
<dbReference type="eggNOG" id="COG1358">
    <property type="taxonomic scope" value="Bacteria"/>
</dbReference>
<dbReference type="InterPro" id="IPR004038">
    <property type="entry name" value="Ribosomal_eL8/eL30/eS12/Gad45"/>
</dbReference>
<dbReference type="EMBL" id="ACIP02000002">
    <property type="protein sequence ID" value="EEP28451.1"/>
    <property type="molecule type" value="Genomic_DNA"/>
</dbReference>
<dbReference type="AlphaFoldDB" id="C4GBF8"/>
<evidence type="ECO:0000259" key="1">
    <source>
        <dbReference type="Pfam" id="PF01248"/>
    </source>
</evidence>
<name>C4GBF8_9FIRM</name>
<keyword evidence="2" id="KW-0689">Ribosomal protein</keyword>